<dbReference type="InterPro" id="IPR048634">
    <property type="entry name" value="SecD_SecF_C"/>
</dbReference>
<evidence type="ECO:0000256" key="7">
    <source>
        <dbReference type="ARBA" id="ARBA00023010"/>
    </source>
</evidence>
<keyword evidence="7 10" id="KW-0811">Translocation</keyword>
<keyword evidence="4 10" id="KW-0812">Transmembrane</keyword>
<dbReference type="InterPro" id="IPR022645">
    <property type="entry name" value="SecD/SecF_bac"/>
</dbReference>
<organism evidence="12 13">
    <name type="scientific">Frischella perrara</name>
    <dbReference type="NCBI Taxonomy" id="1267021"/>
    <lineage>
        <taxon>Bacteria</taxon>
        <taxon>Pseudomonadati</taxon>
        <taxon>Pseudomonadota</taxon>
        <taxon>Gammaproteobacteria</taxon>
        <taxon>Orbales</taxon>
        <taxon>Orbaceae</taxon>
        <taxon>Frischella</taxon>
    </lineage>
</organism>
<dbReference type="HAMAP" id="MF_01464_B">
    <property type="entry name" value="SecF_B"/>
    <property type="match status" value="1"/>
</dbReference>
<dbReference type="GO" id="GO:0006605">
    <property type="term" value="P:protein targeting"/>
    <property type="evidence" value="ECO:0007669"/>
    <property type="project" value="UniProtKB-UniRule"/>
</dbReference>
<comment type="function">
    <text evidence="10">Part of the Sec protein translocase complex. Interacts with the SecYEG preprotein conducting channel. SecDF uses the proton motive force (PMF) to complete protein translocation after the ATP-dependent function of SecA.</text>
</comment>
<keyword evidence="8 10" id="KW-0472">Membrane</keyword>
<dbReference type="GO" id="GO:0043952">
    <property type="term" value="P:protein transport by the Sec complex"/>
    <property type="evidence" value="ECO:0007669"/>
    <property type="project" value="UniProtKB-UniRule"/>
</dbReference>
<dbReference type="KEGG" id="fpp:FPB0191_00109"/>
<dbReference type="InterPro" id="IPR005665">
    <property type="entry name" value="SecF_bac"/>
</dbReference>
<dbReference type="Gene3D" id="3.30.70.2040">
    <property type="match status" value="1"/>
</dbReference>
<name>A0A0A7RXF9_FRIPE</name>
<feature type="domain" description="Protein export membrane protein SecD/SecF C-terminal" evidence="11">
    <location>
        <begin position="147"/>
        <end position="326"/>
    </location>
</feature>
<dbReference type="InterPro" id="IPR022646">
    <property type="entry name" value="SecD/SecF_CS"/>
</dbReference>
<evidence type="ECO:0000259" key="11">
    <source>
        <dbReference type="Pfam" id="PF02355"/>
    </source>
</evidence>
<dbReference type="STRING" id="1267021.FPB0191_00109"/>
<gene>
    <name evidence="10" type="primary">secF</name>
    <name evidence="12" type="ORF">FPB0191_00109</name>
</gene>
<dbReference type="Gene3D" id="1.20.1640.10">
    <property type="entry name" value="Multidrug efflux transporter AcrB transmembrane domain"/>
    <property type="match status" value="1"/>
</dbReference>
<feature type="transmembrane region" description="Helical" evidence="10">
    <location>
        <begin position="304"/>
        <end position="324"/>
    </location>
</feature>
<dbReference type="PANTHER" id="PTHR30081:SF8">
    <property type="entry name" value="PROTEIN TRANSLOCASE SUBUNIT SECF"/>
    <property type="match status" value="1"/>
</dbReference>
<dbReference type="GO" id="GO:0005886">
    <property type="term" value="C:plasma membrane"/>
    <property type="evidence" value="ECO:0007669"/>
    <property type="project" value="UniProtKB-SubCell"/>
</dbReference>
<sequence>MANLKLMKNKAENASYDVESLNHGRRVIDFLRFGFIAFAISMLLVVGSIVVIFVKGFNLGQDFTGGTTIEITLSKAVEIDDIRASLKQAGYGEPVVQNYGSSQDIIIRLPILKDDESNQQNSNMTEDQKTQELNSALGAKIADLMHKYIDSDAKIKRVAYVGPSVGSELAQDGILAILAALISILIYIAIRFEWRFGTGAVVALAHDVIITAGYLSLFQRELDLTIIAAMLSIIGYSLNDTIVVFDRIRENFRKIRRATSYDVINISLTQTLSRTLMTSGTTLAVVVILYIFGGSMLRGFSETLGVGIILGTISSIYVAAYMSLKMGIKREHFIQQKVEVEGADQAPILR</sequence>
<keyword evidence="2 10" id="KW-0813">Transport</keyword>
<comment type="subunit">
    <text evidence="10">Forms a complex with SecD. Part of the essential Sec protein translocation apparatus which comprises SecA, SecYEG and auxiliary proteins SecDF-YajC and YidC.</text>
</comment>
<dbReference type="AlphaFoldDB" id="A0A0A7RXF9"/>
<dbReference type="HOGENOM" id="CLU_050012_1_0_6"/>
<evidence type="ECO:0000256" key="1">
    <source>
        <dbReference type="ARBA" id="ARBA00004651"/>
    </source>
</evidence>
<dbReference type="Proteomes" id="UP000030901">
    <property type="component" value="Chromosome"/>
</dbReference>
<dbReference type="EMBL" id="CP009056">
    <property type="protein sequence ID" value="AJA43974.1"/>
    <property type="molecule type" value="Genomic_DNA"/>
</dbReference>
<feature type="transmembrane region" description="Helical" evidence="10">
    <location>
        <begin position="275"/>
        <end position="292"/>
    </location>
</feature>
<dbReference type="NCBIfam" id="TIGR00966">
    <property type="entry name" value="transloc_SecF"/>
    <property type="match status" value="1"/>
</dbReference>
<dbReference type="Pfam" id="PF02355">
    <property type="entry name" value="SecD_SecF_C"/>
    <property type="match status" value="1"/>
</dbReference>
<evidence type="ECO:0000256" key="6">
    <source>
        <dbReference type="ARBA" id="ARBA00022989"/>
    </source>
</evidence>
<dbReference type="FunFam" id="1.20.1640.10:FF:000006">
    <property type="entry name" value="Protein-export membrane protein SecF"/>
    <property type="match status" value="1"/>
</dbReference>
<dbReference type="NCBIfam" id="TIGR00916">
    <property type="entry name" value="2A0604s01"/>
    <property type="match status" value="1"/>
</dbReference>
<accession>A0A0A7RXF9</accession>
<evidence type="ECO:0000256" key="5">
    <source>
        <dbReference type="ARBA" id="ARBA00022927"/>
    </source>
</evidence>
<evidence type="ECO:0000256" key="2">
    <source>
        <dbReference type="ARBA" id="ARBA00022448"/>
    </source>
</evidence>
<evidence type="ECO:0000256" key="3">
    <source>
        <dbReference type="ARBA" id="ARBA00022475"/>
    </source>
</evidence>
<proteinExistence type="inferred from homology"/>
<dbReference type="SUPFAM" id="SSF82866">
    <property type="entry name" value="Multidrug efflux transporter AcrB transmembrane domain"/>
    <property type="match status" value="1"/>
</dbReference>
<dbReference type="GO" id="GO:0015450">
    <property type="term" value="F:protein-transporting ATPase activity"/>
    <property type="evidence" value="ECO:0007669"/>
    <property type="project" value="InterPro"/>
</dbReference>
<evidence type="ECO:0000256" key="10">
    <source>
        <dbReference type="HAMAP-Rule" id="MF_01464"/>
    </source>
</evidence>
<evidence type="ECO:0000313" key="12">
    <source>
        <dbReference type="EMBL" id="AJA43974.1"/>
    </source>
</evidence>
<feature type="transmembrane region" description="Helical" evidence="10">
    <location>
        <begin position="173"/>
        <end position="190"/>
    </location>
</feature>
<dbReference type="GO" id="GO:0065002">
    <property type="term" value="P:intracellular protein transmembrane transport"/>
    <property type="evidence" value="ECO:0007669"/>
    <property type="project" value="UniProtKB-UniRule"/>
</dbReference>
<comment type="subcellular location">
    <subcellularLocation>
        <location evidence="1 10">Cell membrane</location>
        <topology evidence="1 10">Multi-pass membrane protein</topology>
    </subcellularLocation>
</comment>
<keyword evidence="6 10" id="KW-1133">Transmembrane helix</keyword>
<dbReference type="Pfam" id="PF07549">
    <property type="entry name" value="Sec_GG"/>
    <property type="match status" value="1"/>
</dbReference>
<evidence type="ECO:0000256" key="9">
    <source>
        <dbReference type="ARBA" id="ARBA00060763"/>
    </source>
</evidence>
<dbReference type="InterPro" id="IPR055344">
    <property type="entry name" value="SecD_SecF_C_bact"/>
</dbReference>
<protein>
    <recommendedName>
        <fullName evidence="10">Protein-export membrane protein SecF</fullName>
    </recommendedName>
</protein>
<feature type="transmembrane region" description="Helical" evidence="10">
    <location>
        <begin position="224"/>
        <end position="245"/>
    </location>
</feature>
<feature type="transmembrane region" description="Helical" evidence="10">
    <location>
        <begin position="30"/>
        <end position="54"/>
    </location>
</feature>
<dbReference type="InterPro" id="IPR022813">
    <property type="entry name" value="SecD/SecF_arch_bac"/>
</dbReference>
<evidence type="ECO:0000256" key="4">
    <source>
        <dbReference type="ARBA" id="ARBA00022692"/>
    </source>
</evidence>
<dbReference type="PANTHER" id="PTHR30081">
    <property type="entry name" value="PROTEIN-EXPORT MEMBRANE PROTEIN SEC"/>
    <property type="match status" value="1"/>
</dbReference>
<keyword evidence="3 10" id="KW-1003">Cell membrane</keyword>
<evidence type="ECO:0000313" key="13">
    <source>
        <dbReference type="Proteomes" id="UP000030901"/>
    </source>
</evidence>
<keyword evidence="13" id="KW-1185">Reference proteome</keyword>
<reference evidence="12 13" key="1">
    <citation type="journal article" date="2014" name="Appl. Environ. Microbiol.">
        <title>Gut symbionts from distinct hosts exhibit genotoxic activity via divergent colibactin biosynthetic pathways.</title>
        <authorList>
            <person name="Engel P."/>
            <person name="Vizcaino M.I."/>
            <person name="Crawford J.M."/>
        </authorList>
    </citation>
    <scope>NUCLEOTIDE SEQUENCE [LARGE SCALE GENOMIC DNA]</scope>
    <source>
        <strain evidence="12 13">PEB0191</strain>
    </source>
</reference>
<comment type="similarity">
    <text evidence="9 10">Belongs to the SecD/SecF family. SecF subfamily.</text>
</comment>
<keyword evidence="5 10" id="KW-0653">Protein transport</keyword>
<evidence type="ECO:0000256" key="8">
    <source>
        <dbReference type="ARBA" id="ARBA00023136"/>
    </source>
</evidence>
<feature type="transmembrane region" description="Helical" evidence="10">
    <location>
        <begin position="197"/>
        <end position="218"/>
    </location>
</feature>
<dbReference type="PRINTS" id="PR01755">
    <property type="entry name" value="SECFTRNLCASE"/>
</dbReference>